<feature type="non-terminal residue" evidence="2">
    <location>
        <position position="780"/>
    </location>
</feature>
<evidence type="ECO:0000313" key="2">
    <source>
        <dbReference type="EMBL" id="CAG8601731.1"/>
    </source>
</evidence>
<evidence type="ECO:0000313" key="3">
    <source>
        <dbReference type="Proteomes" id="UP000789405"/>
    </source>
</evidence>
<dbReference type="EMBL" id="CAJVPY010003782">
    <property type="protein sequence ID" value="CAG8601731.1"/>
    <property type="molecule type" value="Genomic_DNA"/>
</dbReference>
<dbReference type="Proteomes" id="UP000789405">
    <property type="component" value="Unassembled WGS sequence"/>
</dbReference>
<sequence length="780" mass="91071">MERLFPDDQLFNLMLGEFPANFTDRNGFGIEPPHSLINNYTTQEFNAIRSNVIKMNNDSQLSTLLRFHVEQHKRKRLEFYNSIRNEYGDAEKEIKARHDELELLKLCGFDENIDRLINEDDELIMKEGKMVKESMNNKLEAAEILEYDKKVYGDYCSKSEMYYNQLQLDHELIKVSQQRQHERLKKLHSFILGKVEPPQSTSPVTSVSDNPLCMKPSNEKGDQQNSIAEQPSKIIGDQDDVTILDTSIKNNDDSVQPDILSKQFKAFKFNQKKFAAKKDILSMECISGKQTTQPSDLSSSLQSNQLESKLSNFDDRHLPTSPSSSTSWGGRSKYSYYSSRSKPIMERNVDYPSYSNHYYRRPIIKPRPYRKIRPYDNRYHRVFPPFRSEIKSFNPTYSHKVWKNDYTYSKFSDSSPKFSDSSPKFSDLSSKFPDPPLKYSDPSSKYSDPSSKFSDPSPKYSDRYIRDKDSISVGDSSTQHTDRFSASSSSFINNLPNSESTLPESSHQSSNNPNLISKSRSGTDIDPMELDNNQQNTTPASSTTLTNHSTTSNNNTDKKQFSLDISSFIPSEAMSLLDDKMSINGDNGDSGLNTIQKNSMENKFTKSLSYEDQYKHDYKSRDNIGFYSYNYRKYKYDDTRPPIDDYRMHKPGSFIPTRRHSYFPRDKYKNVGTRFYDEHNRRFSSNDHPIYYHENYQRDTDYQRNPRYHQRNIDYLRDDKPLRSDSYDSNFNNGEKRANIQQDYSPRNNRHDSHHMASDIKGNFDINRYHHSQIHRVYNP</sequence>
<dbReference type="AlphaFoldDB" id="A0A9N9GH03"/>
<protein>
    <submittedName>
        <fullName evidence="2">13074_t:CDS:1</fullName>
    </submittedName>
</protein>
<feature type="compositionally biased region" description="Polar residues" evidence="1">
    <location>
        <begin position="473"/>
        <end position="522"/>
    </location>
</feature>
<reference evidence="2" key="1">
    <citation type="submission" date="2021-06" db="EMBL/GenBank/DDBJ databases">
        <authorList>
            <person name="Kallberg Y."/>
            <person name="Tangrot J."/>
            <person name="Rosling A."/>
        </authorList>
    </citation>
    <scope>NUCLEOTIDE SEQUENCE</scope>
    <source>
        <strain evidence="2">MA453B</strain>
    </source>
</reference>
<keyword evidence="3" id="KW-1185">Reference proteome</keyword>
<feature type="compositionally biased region" description="Polar residues" evidence="1">
    <location>
        <begin position="531"/>
        <end position="540"/>
    </location>
</feature>
<feature type="compositionally biased region" description="Polar residues" evidence="1">
    <location>
        <begin position="727"/>
        <end position="747"/>
    </location>
</feature>
<name>A0A9N9GH03_9GLOM</name>
<gene>
    <name evidence="2" type="ORF">DERYTH_LOCUS7677</name>
</gene>
<evidence type="ECO:0000256" key="1">
    <source>
        <dbReference type="SAM" id="MobiDB-lite"/>
    </source>
</evidence>
<feature type="compositionally biased region" description="Basic and acidic residues" evidence="1">
    <location>
        <begin position="749"/>
        <end position="758"/>
    </location>
</feature>
<feature type="compositionally biased region" description="Low complexity" evidence="1">
    <location>
        <begin position="319"/>
        <end position="332"/>
    </location>
</feature>
<feature type="compositionally biased region" description="Low complexity" evidence="1">
    <location>
        <begin position="412"/>
        <end position="459"/>
    </location>
</feature>
<organism evidence="2 3">
    <name type="scientific">Dentiscutata erythropus</name>
    <dbReference type="NCBI Taxonomy" id="1348616"/>
    <lineage>
        <taxon>Eukaryota</taxon>
        <taxon>Fungi</taxon>
        <taxon>Fungi incertae sedis</taxon>
        <taxon>Mucoromycota</taxon>
        <taxon>Glomeromycotina</taxon>
        <taxon>Glomeromycetes</taxon>
        <taxon>Diversisporales</taxon>
        <taxon>Gigasporaceae</taxon>
        <taxon>Dentiscutata</taxon>
    </lineage>
</organism>
<comment type="caution">
    <text evidence="2">The sequence shown here is derived from an EMBL/GenBank/DDBJ whole genome shotgun (WGS) entry which is preliminary data.</text>
</comment>
<feature type="compositionally biased region" description="Basic and acidic residues" evidence="1">
    <location>
        <begin position="711"/>
        <end position="726"/>
    </location>
</feature>
<feature type="region of interest" description="Disordered" evidence="1">
    <location>
        <begin position="412"/>
        <end position="558"/>
    </location>
</feature>
<proteinExistence type="predicted"/>
<feature type="region of interest" description="Disordered" evidence="1">
    <location>
        <begin position="696"/>
        <end position="758"/>
    </location>
</feature>
<feature type="compositionally biased region" description="Low complexity" evidence="1">
    <location>
        <begin position="541"/>
        <end position="555"/>
    </location>
</feature>
<dbReference type="OrthoDB" id="2409118at2759"/>
<accession>A0A9N9GH03</accession>
<feature type="compositionally biased region" description="Basic and acidic residues" evidence="1">
    <location>
        <begin position="460"/>
        <end position="470"/>
    </location>
</feature>
<feature type="region of interest" description="Disordered" evidence="1">
    <location>
        <begin position="310"/>
        <end position="332"/>
    </location>
</feature>